<dbReference type="InterPro" id="IPR004358">
    <property type="entry name" value="Sig_transdc_His_kin-like_C"/>
</dbReference>
<feature type="transmembrane region" description="Helical" evidence="6">
    <location>
        <begin position="164"/>
        <end position="182"/>
    </location>
</feature>
<dbReference type="Proteomes" id="UP000000466">
    <property type="component" value="Chromosome"/>
</dbReference>
<feature type="domain" description="Histidine kinase" evidence="7">
    <location>
        <begin position="225"/>
        <end position="439"/>
    </location>
</feature>
<evidence type="ECO:0000313" key="9">
    <source>
        <dbReference type="Proteomes" id="UP000000466"/>
    </source>
</evidence>
<accession>K4KTG6</accession>
<dbReference type="SMART" id="SM00387">
    <property type="entry name" value="HATPase_c"/>
    <property type="match status" value="1"/>
</dbReference>
<dbReference type="Pfam" id="PF00512">
    <property type="entry name" value="HisKA"/>
    <property type="match status" value="1"/>
</dbReference>
<sequence>MQKFFQWAVYGALDPGLLDEVQARQQRLLRYTQWLLISLILIFWVMAWVQWVPVRLVGLSIALGLSLWGLLAVNWHRVAPHLSMAAVGVAIVIGCYSNGGLGSVASAWLLYLPLIAGVMGGMALAKVWIGVDIAIMLTLWGLSASGFVFPDLTPEYFKQRQDTLQQFVQLVGVVLALAGLIGQVEASEQAMKATIRSLKEEMRARVIAEQTAGAALARQQAFFTSMSHELRTPLNAIIGFARMLMQRKEGAAFSARDLDSVARIKTNGMDLLALVNQLLALRKSGDSEGLLHRETVDLGTLLAQVCGDLRSLVRKGVALQVKTAAPVTLETDTGLLHRILVNLVGNALKFTGQGSVTVGLEARENYVVISVTDTGPGIAEEDVAVLFEPFTRGVGREETEGSGLGLALSQQWAGMLGGTITVESTYGSGSRFCLELPLQ</sequence>
<name>K4KTG6_SIMAS</name>
<evidence type="ECO:0000256" key="5">
    <source>
        <dbReference type="ARBA" id="ARBA00022777"/>
    </source>
</evidence>
<dbReference type="SMART" id="SM00388">
    <property type="entry name" value="HisKA"/>
    <property type="match status" value="1"/>
</dbReference>
<dbReference type="InterPro" id="IPR036890">
    <property type="entry name" value="HATPase_C_sf"/>
</dbReference>
<dbReference type="RefSeq" id="WP_016389118.1">
    <property type="nucleotide sequence ID" value="NC_018868.3"/>
</dbReference>
<dbReference type="GO" id="GO:0000155">
    <property type="term" value="F:phosphorelay sensor kinase activity"/>
    <property type="evidence" value="ECO:0007669"/>
    <property type="project" value="InterPro"/>
</dbReference>
<feature type="transmembrane region" description="Helical" evidence="6">
    <location>
        <begin position="131"/>
        <end position="149"/>
    </location>
</feature>
<dbReference type="InterPro" id="IPR003594">
    <property type="entry name" value="HATPase_dom"/>
</dbReference>
<evidence type="ECO:0000256" key="2">
    <source>
        <dbReference type="ARBA" id="ARBA00012438"/>
    </source>
</evidence>
<evidence type="ECO:0000259" key="7">
    <source>
        <dbReference type="PROSITE" id="PS50109"/>
    </source>
</evidence>
<dbReference type="SUPFAM" id="SSF47384">
    <property type="entry name" value="Homodimeric domain of signal transducing histidine kinase"/>
    <property type="match status" value="1"/>
</dbReference>
<keyword evidence="3" id="KW-0597">Phosphoprotein</keyword>
<dbReference type="HOGENOM" id="CLU_623879_0_0_6"/>
<evidence type="ECO:0000313" key="8">
    <source>
        <dbReference type="EMBL" id="AFU97252.2"/>
    </source>
</evidence>
<evidence type="ECO:0000256" key="6">
    <source>
        <dbReference type="SAM" id="Phobius"/>
    </source>
</evidence>
<evidence type="ECO:0000256" key="4">
    <source>
        <dbReference type="ARBA" id="ARBA00022679"/>
    </source>
</evidence>
<dbReference type="InterPro" id="IPR005467">
    <property type="entry name" value="His_kinase_dom"/>
</dbReference>
<dbReference type="GO" id="GO:0009927">
    <property type="term" value="F:histidine phosphotransfer kinase activity"/>
    <property type="evidence" value="ECO:0007669"/>
    <property type="project" value="TreeGrafter"/>
</dbReference>
<gene>
    <name evidence="8" type="ordered locus">M5M_00055</name>
</gene>
<keyword evidence="6" id="KW-0472">Membrane</keyword>
<organism evidence="8 9">
    <name type="scientific">Simiduia agarivorans (strain DSM 21679 / JCM 13881 / BCRC 17597 / SA1)</name>
    <dbReference type="NCBI Taxonomy" id="1117647"/>
    <lineage>
        <taxon>Bacteria</taxon>
        <taxon>Pseudomonadati</taxon>
        <taxon>Pseudomonadota</taxon>
        <taxon>Gammaproteobacteria</taxon>
        <taxon>Cellvibrionales</taxon>
        <taxon>Cellvibrionaceae</taxon>
        <taxon>Simiduia</taxon>
    </lineage>
</organism>
<dbReference type="Gene3D" id="1.10.287.130">
    <property type="match status" value="1"/>
</dbReference>
<comment type="catalytic activity">
    <reaction evidence="1">
        <text>ATP + protein L-histidine = ADP + protein N-phospho-L-histidine.</text>
        <dbReference type="EC" id="2.7.13.3"/>
    </reaction>
</comment>
<proteinExistence type="predicted"/>
<reference evidence="8 9" key="1">
    <citation type="journal article" date="2013" name="Genome Announc.">
        <title>Complete genome sequence of Simiduia agarivorans SA1(T), a marine bacterium able to degrade a variety of polysaccharides.</title>
        <authorList>
            <person name="Lin S.Y."/>
            <person name="Shieh W.Y."/>
            <person name="Chen J.S."/>
            <person name="Tang S.L."/>
        </authorList>
    </citation>
    <scope>NUCLEOTIDE SEQUENCE [LARGE SCALE GENOMIC DNA]</scope>
    <source>
        <strain evidence="9">DSM 21679 / JCM 13881 / BCRC 17597 / SA1</strain>
    </source>
</reference>
<dbReference type="GO" id="GO:0005886">
    <property type="term" value="C:plasma membrane"/>
    <property type="evidence" value="ECO:0007669"/>
    <property type="project" value="TreeGrafter"/>
</dbReference>
<keyword evidence="5 8" id="KW-0418">Kinase</keyword>
<protein>
    <recommendedName>
        <fullName evidence="2">histidine kinase</fullName>
        <ecNumber evidence="2">2.7.13.3</ecNumber>
    </recommendedName>
</protein>
<evidence type="ECO:0000256" key="3">
    <source>
        <dbReference type="ARBA" id="ARBA00022553"/>
    </source>
</evidence>
<dbReference type="OrthoDB" id="9770795at2"/>
<keyword evidence="4" id="KW-0808">Transferase</keyword>
<dbReference type="AlphaFoldDB" id="K4KTG6"/>
<feature type="transmembrane region" description="Helical" evidence="6">
    <location>
        <begin position="57"/>
        <end position="75"/>
    </location>
</feature>
<dbReference type="Gene3D" id="3.30.565.10">
    <property type="entry name" value="Histidine kinase-like ATPase, C-terminal domain"/>
    <property type="match status" value="1"/>
</dbReference>
<dbReference type="PRINTS" id="PR00344">
    <property type="entry name" value="BCTRLSENSOR"/>
</dbReference>
<dbReference type="EMBL" id="CP003746">
    <property type="protein sequence ID" value="AFU97252.2"/>
    <property type="molecule type" value="Genomic_DNA"/>
</dbReference>
<dbReference type="SUPFAM" id="SSF55874">
    <property type="entry name" value="ATPase domain of HSP90 chaperone/DNA topoisomerase II/histidine kinase"/>
    <property type="match status" value="1"/>
</dbReference>
<dbReference type="STRING" id="1117647.M5M_00055"/>
<dbReference type="PANTHER" id="PTHR43047:SF72">
    <property type="entry name" value="OSMOSENSING HISTIDINE PROTEIN KINASE SLN1"/>
    <property type="match status" value="1"/>
</dbReference>
<evidence type="ECO:0000256" key="1">
    <source>
        <dbReference type="ARBA" id="ARBA00000085"/>
    </source>
</evidence>
<dbReference type="eggNOG" id="COG2205">
    <property type="taxonomic scope" value="Bacteria"/>
</dbReference>
<dbReference type="InterPro" id="IPR036097">
    <property type="entry name" value="HisK_dim/P_sf"/>
</dbReference>
<keyword evidence="6" id="KW-0812">Transmembrane</keyword>
<dbReference type="EC" id="2.7.13.3" evidence="2"/>
<dbReference type="CDD" id="cd00082">
    <property type="entry name" value="HisKA"/>
    <property type="match status" value="1"/>
</dbReference>
<keyword evidence="6" id="KW-1133">Transmembrane helix</keyword>
<dbReference type="Pfam" id="PF02518">
    <property type="entry name" value="HATPase_c"/>
    <property type="match status" value="1"/>
</dbReference>
<feature type="transmembrane region" description="Helical" evidence="6">
    <location>
        <begin position="34"/>
        <end position="51"/>
    </location>
</feature>
<dbReference type="InterPro" id="IPR003661">
    <property type="entry name" value="HisK_dim/P_dom"/>
</dbReference>
<keyword evidence="9" id="KW-1185">Reference proteome</keyword>
<dbReference type="PANTHER" id="PTHR43047">
    <property type="entry name" value="TWO-COMPONENT HISTIDINE PROTEIN KINASE"/>
    <property type="match status" value="1"/>
</dbReference>
<dbReference type="PROSITE" id="PS50109">
    <property type="entry name" value="HIS_KIN"/>
    <property type="match status" value="1"/>
</dbReference>
<dbReference type="KEGG" id="saga:M5M_00055"/>